<feature type="region of interest" description="Disordered" evidence="2">
    <location>
        <begin position="91"/>
        <end position="127"/>
    </location>
</feature>
<evidence type="ECO:0000313" key="4">
    <source>
        <dbReference type="EMBL" id="CAL1375794.1"/>
    </source>
</evidence>
<keyword evidence="1" id="KW-0645">Protease</keyword>
<keyword evidence="5" id="KW-1185">Reference proteome</keyword>
<dbReference type="SUPFAM" id="SSF56672">
    <property type="entry name" value="DNA/RNA polymerases"/>
    <property type="match status" value="1"/>
</dbReference>
<dbReference type="InterPro" id="IPR057670">
    <property type="entry name" value="SH3_retrovirus"/>
</dbReference>
<dbReference type="PROSITE" id="PS50994">
    <property type="entry name" value="INTEGRASE"/>
    <property type="match status" value="1"/>
</dbReference>
<feature type="domain" description="Integrase catalytic" evidence="3">
    <location>
        <begin position="375"/>
        <end position="538"/>
    </location>
</feature>
<dbReference type="Pfam" id="PF00665">
    <property type="entry name" value="rve"/>
    <property type="match status" value="1"/>
</dbReference>
<dbReference type="Pfam" id="PF22936">
    <property type="entry name" value="Pol_BBD"/>
    <property type="match status" value="1"/>
</dbReference>
<gene>
    <name evidence="4" type="ORF">LTRI10_LOCUS17568</name>
</gene>
<dbReference type="PANTHER" id="PTHR11439:SF465">
    <property type="entry name" value="REVERSE TRANSCRIPTASE TY1_COPIA-TYPE DOMAIN-CONTAINING PROTEIN"/>
    <property type="match status" value="1"/>
</dbReference>
<dbReference type="InterPro" id="IPR043502">
    <property type="entry name" value="DNA/RNA_pol_sf"/>
</dbReference>
<dbReference type="EMBL" id="OZ034816">
    <property type="protein sequence ID" value="CAL1375794.1"/>
    <property type="molecule type" value="Genomic_DNA"/>
</dbReference>
<keyword evidence="1" id="KW-0378">Hydrolase</keyword>
<dbReference type="Proteomes" id="UP001497516">
    <property type="component" value="Chromosome 3"/>
</dbReference>
<dbReference type="InterPro" id="IPR036397">
    <property type="entry name" value="RNaseH_sf"/>
</dbReference>
<dbReference type="InterPro" id="IPR036875">
    <property type="entry name" value="Znf_CCHC_sf"/>
</dbReference>
<dbReference type="GO" id="GO:0004190">
    <property type="term" value="F:aspartic-type endopeptidase activity"/>
    <property type="evidence" value="ECO:0007669"/>
    <property type="project" value="UniProtKB-KW"/>
</dbReference>
<dbReference type="Pfam" id="PF25597">
    <property type="entry name" value="SH3_retrovirus"/>
    <property type="match status" value="1"/>
</dbReference>
<feature type="region of interest" description="Disordered" evidence="2">
    <location>
        <begin position="631"/>
        <end position="696"/>
    </location>
</feature>
<dbReference type="InterPro" id="IPR025724">
    <property type="entry name" value="GAG-pre-integrase_dom"/>
</dbReference>
<dbReference type="InterPro" id="IPR001584">
    <property type="entry name" value="Integrase_cat-core"/>
</dbReference>
<dbReference type="GO" id="GO:0015074">
    <property type="term" value="P:DNA integration"/>
    <property type="evidence" value="ECO:0007669"/>
    <property type="project" value="InterPro"/>
</dbReference>
<dbReference type="InterPro" id="IPR012337">
    <property type="entry name" value="RNaseH-like_sf"/>
</dbReference>
<keyword evidence="1" id="KW-0064">Aspartyl protease</keyword>
<accession>A0AAV2DQK7</accession>
<feature type="compositionally biased region" description="Low complexity" evidence="2">
    <location>
        <begin position="101"/>
        <end position="120"/>
    </location>
</feature>
<evidence type="ECO:0000256" key="1">
    <source>
        <dbReference type="ARBA" id="ARBA00022750"/>
    </source>
</evidence>
<dbReference type="GO" id="GO:0003676">
    <property type="term" value="F:nucleic acid binding"/>
    <property type="evidence" value="ECO:0007669"/>
    <property type="project" value="InterPro"/>
</dbReference>
<dbReference type="Pfam" id="PF13976">
    <property type="entry name" value="gag_pre-integrs"/>
    <property type="match status" value="1"/>
</dbReference>
<feature type="compositionally biased region" description="Basic and acidic residues" evidence="2">
    <location>
        <begin position="18"/>
        <end position="27"/>
    </location>
</feature>
<feature type="compositionally biased region" description="Polar residues" evidence="2">
    <location>
        <begin position="636"/>
        <end position="645"/>
    </location>
</feature>
<evidence type="ECO:0000256" key="2">
    <source>
        <dbReference type="SAM" id="MobiDB-lite"/>
    </source>
</evidence>
<name>A0AAV2DQK7_9ROSI</name>
<feature type="compositionally biased region" description="Low complexity" evidence="2">
    <location>
        <begin position="646"/>
        <end position="678"/>
    </location>
</feature>
<organism evidence="4 5">
    <name type="scientific">Linum trigynum</name>
    <dbReference type="NCBI Taxonomy" id="586398"/>
    <lineage>
        <taxon>Eukaryota</taxon>
        <taxon>Viridiplantae</taxon>
        <taxon>Streptophyta</taxon>
        <taxon>Embryophyta</taxon>
        <taxon>Tracheophyta</taxon>
        <taxon>Spermatophyta</taxon>
        <taxon>Magnoliopsida</taxon>
        <taxon>eudicotyledons</taxon>
        <taxon>Gunneridae</taxon>
        <taxon>Pentapetalae</taxon>
        <taxon>rosids</taxon>
        <taxon>fabids</taxon>
        <taxon>Malpighiales</taxon>
        <taxon>Linaceae</taxon>
        <taxon>Linum</taxon>
    </lineage>
</organism>
<dbReference type="SUPFAM" id="SSF57756">
    <property type="entry name" value="Retrovirus zinc finger-like domains"/>
    <property type="match status" value="1"/>
</dbReference>
<reference evidence="4 5" key="1">
    <citation type="submission" date="2024-04" db="EMBL/GenBank/DDBJ databases">
        <authorList>
            <person name="Fracassetti M."/>
        </authorList>
    </citation>
    <scope>NUCLEOTIDE SEQUENCE [LARGE SCALE GENOMIC DNA]</scope>
</reference>
<dbReference type="PANTHER" id="PTHR11439">
    <property type="entry name" value="GAG-POL-RELATED RETROTRANSPOSON"/>
    <property type="match status" value="1"/>
</dbReference>
<dbReference type="Gene3D" id="3.30.420.10">
    <property type="entry name" value="Ribonuclease H-like superfamily/Ribonuclease H"/>
    <property type="match status" value="1"/>
</dbReference>
<evidence type="ECO:0000259" key="3">
    <source>
        <dbReference type="PROSITE" id="PS50994"/>
    </source>
</evidence>
<dbReference type="Pfam" id="PF07727">
    <property type="entry name" value="RVT_2"/>
    <property type="match status" value="1"/>
</dbReference>
<sequence>MKPLPSIDAALDDVLQHEQKLKGEKGGSARGVQSVALAVPGDKTKGFDGSNYGRDTKNVQDADKKFCRYCKKDGHVKEECYRLKNKKARMNEGNTNAPFAGSVSQSPSQSSDSGSSVSGSTLDKSQSSTISFTDDELAKLKFLLNHSDSMSPSPPASPSIKHVAFSVSHHLPPQPNFSGKYVLTSHLQQGLLALAQNWILDTGASNHIACTLSSYTKVIPVSGQFVYLPNGSKVPVSHIGSVTLFPGLTLDGVLLVPSFTFNLVSISQLTHQLPISLHFESDSCHIQDLLTKNQIGLARQIKGLYHLLPTPSIPQVAATYNFQPQSIQLWHWRLGHPSQAREQQILGCNREIVKHCSTCHLAKQKRLPFPLSDSKANSPFDLIHVDIWGPLAVKSHDGFSYFLTLVDDNTRSVWAYLMKSKSEASEFLQQFCVMIHRQFNTAVKAIRSDQGNEFHMSEFYASNGIEHQTSCVETPEQNARVERKHQHILNVARALRFQSNLPLSFWSDCISHAVYLINRIPSPITNNLSPFQLLYKKPPSLSHLRVFGYLCYASTLLRDRTKFDPRARQCLFLGYPPGVKGYKLFDLNSHQFFLSRNVVFYEHILPYRPSAQSSSSIAPVSDPIFPITTPLPPDSSVPSYPSQNAPSASTSLPSPSTPYTSHPSPSPSTPSTTQSPTSNLGAEPHEMFGVHSDGEEDTELCVQEEIEEGVEPVIRKSDRLKQVPFWHKDFVFTGTVSKHSIQHVLSFDHLPQSHRTYVLNVMNSVEPTSYEEASKELCWRNAMTAESDALEANQTWDLVIPPPGVRPIGSKWVYKIKHRSDGTIERHKARVVAKGFTQIYGIDFLDTFSPVAKINSVKALLAVVASKDWHIHQMDVSNAFLHGDLNEDVYMKVPPGIPVPDKRMVCKLKKSLYGLKQASRQWFAKLTASLLKNGFSQAASDYSMFTKRVQGRMLVVLVYVDDILIAGSSLGDVEQVKIYLGREFKVKDLGELKFFLGLEVYRDHRGIFVNQRKYCVDLLDDVGYMEAKDCVSPVDYKVKLSAKQGEPLPNPEVYKRLIGRLHYLTITRPDLTYAVQQLCQFQKDPYSEHLQAAFRVLRYLKHAPGQGLLFKADTNLEIQGYSDSDWASCPDTRRSVTGYCTVLGDCLLTWKSKKQTTVSRSSSEAEYRALAQLVCELQWIRSLLAEMGVKIPLPIEVFCDNKSAIHIAENPVFHERTKHIEIDCHITRERLKSGLIKLSHVRTDDQLADLFTKGVTRYRLDYLLRKLGVTDLHSPTCGGVSKSLSNSQNAEEEKVS</sequence>
<dbReference type="InterPro" id="IPR013103">
    <property type="entry name" value="RVT_2"/>
</dbReference>
<evidence type="ECO:0000313" key="5">
    <source>
        <dbReference type="Proteomes" id="UP001497516"/>
    </source>
</evidence>
<proteinExistence type="predicted"/>
<dbReference type="InterPro" id="IPR054722">
    <property type="entry name" value="PolX-like_BBD"/>
</dbReference>
<dbReference type="CDD" id="cd09272">
    <property type="entry name" value="RNase_HI_RT_Ty1"/>
    <property type="match status" value="1"/>
</dbReference>
<dbReference type="SUPFAM" id="SSF53098">
    <property type="entry name" value="Ribonuclease H-like"/>
    <property type="match status" value="1"/>
</dbReference>
<dbReference type="GO" id="GO:0008270">
    <property type="term" value="F:zinc ion binding"/>
    <property type="evidence" value="ECO:0007669"/>
    <property type="project" value="InterPro"/>
</dbReference>
<feature type="region of interest" description="Disordered" evidence="2">
    <location>
        <begin position="18"/>
        <end position="57"/>
    </location>
</feature>
<protein>
    <recommendedName>
        <fullName evidence="3">Integrase catalytic domain-containing protein</fullName>
    </recommendedName>
</protein>